<organism evidence="1 2">
    <name type="scientific">Mucilaginibacter glaciei</name>
    <dbReference type="NCBI Taxonomy" id="2772109"/>
    <lineage>
        <taxon>Bacteria</taxon>
        <taxon>Pseudomonadati</taxon>
        <taxon>Bacteroidota</taxon>
        <taxon>Sphingobacteriia</taxon>
        <taxon>Sphingobacteriales</taxon>
        <taxon>Sphingobacteriaceae</taxon>
        <taxon>Mucilaginibacter</taxon>
    </lineage>
</organism>
<dbReference type="RefSeq" id="WP_191163999.1">
    <property type="nucleotide sequence ID" value="NZ_JACWMX010000005.1"/>
</dbReference>
<gene>
    <name evidence="1" type="ORF">IDJ76_14230</name>
</gene>
<dbReference type="EMBL" id="JACWMX010000005">
    <property type="protein sequence ID" value="MBD1394263.1"/>
    <property type="molecule type" value="Genomic_DNA"/>
</dbReference>
<dbReference type="AlphaFoldDB" id="A0A926NRY9"/>
<proteinExistence type="predicted"/>
<comment type="caution">
    <text evidence="1">The sequence shown here is derived from an EMBL/GenBank/DDBJ whole genome shotgun (WGS) entry which is preliminary data.</text>
</comment>
<accession>A0A926NRY9</accession>
<evidence type="ECO:0000313" key="1">
    <source>
        <dbReference type="EMBL" id="MBD1394263.1"/>
    </source>
</evidence>
<sequence>MKTFFKVAWAVITSLFASKPKPVSTDGIPDGISIAEVEHAIVIVNNVRAAMASPLAVVITDLIPGTIDNTIREQLVKQLPVVSAGLTYAKNLIGKFPDGMVLNSALNTVKESDQADQDAFAHNLAARMLMIVTGGRINWSNAVMAVEYYFKNLYLKAV</sequence>
<name>A0A926NRY9_9SPHI</name>
<evidence type="ECO:0000313" key="2">
    <source>
        <dbReference type="Proteomes" id="UP000619078"/>
    </source>
</evidence>
<keyword evidence="2" id="KW-1185">Reference proteome</keyword>
<protein>
    <submittedName>
        <fullName evidence="1">Uncharacterized protein</fullName>
    </submittedName>
</protein>
<reference evidence="1" key="1">
    <citation type="submission" date="2020-09" db="EMBL/GenBank/DDBJ databases">
        <title>Novel species of Mucilaginibacter isolated from a glacier on the Tibetan Plateau.</title>
        <authorList>
            <person name="Liu Q."/>
            <person name="Xin Y.-H."/>
        </authorList>
    </citation>
    <scope>NUCLEOTIDE SEQUENCE</scope>
    <source>
        <strain evidence="1">ZB1P21</strain>
    </source>
</reference>
<dbReference type="Proteomes" id="UP000619078">
    <property type="component" value="Unassembled WGS sequence"/>
</dbReference>